<dbReference type="OrthoDB" id="9795011at2"/>
<dbReference type="GO" id="GO:0003700">
    <property type="term" value="F:DNA-binding transcription factor activity"/>
    <property type="evidence" value="ECO:0007669"/>
    <property type="project" value="TreeGrafter"/>
</dbReference>
<evidence type="ECO:0000256" key="4">
    <source>
        <dbReference type="PROSITE-ProRule" id="PRU00335"/>
    </source>
</evidence>
<dbReference type="Proteomes" id="UP000000328">
    <property type="component" value="Chromosome"/>
</dbReference>
<reference evidence="6 7" key="1">
    <citation type="journal article" date="2010" name="Cell Res.">
        <title>Complete genome sequence of the rifamycin SV-producing Amycolatopsis mediterranei U32 revealed its genetic characteristics in phylogeny and metabolism.</title>
        <authorList>
            <person name="Zhao W."/>
            <person name="Zhong Y."/>
            <person name="Yuan H."/>
            <person name="Wang J."/>
            <person name="Zheng H."/>
            <person name="Wang Y."/>
            <person name="Cen X."/>
            <person name="Xu F."/>
            <person name="Bai J."/>
            <person name="Han X."/>
            <person name="Lu G."/>
            <person name="Zhu Y."/>
            <person name="Shao Z."/>
            <person name="Yan H."/>
            <person name="Li C."/>
            <person name="Peng N."/>
            <person name="Zhang Z."/>
            <person name="Zhang Y."/>
            <person name="Lin W."/>
            <person name="Fan Y."/>
            <person name="Qin Z."/>
            <person name="Hu Y."/>
            <person name="Zhu B."/>
            <person name="Wang S."/>
            <person name="Ding X."/>
            <person name="Zhao G.P."/>
        </authorList>
    </citation>
    <scope>NUCLEOTIDE SEQUENCE [LARGE SCALE GENOMIC DNA]</scope>
    <source>
        <strain evidence="7">U-32</strain>
    </source>
</reference>
<keyword evidence="3" id="KW-0804">Transcription</keyword>
<dbReference type="Gene3D" id="1.10.357.10">
    <property type="entry name" value="Tetracycline Repressor, domain 2"/>
    <property type="match status" value="1"/>
</dbReference>
<dbReference type="eggNOG" id="COG1309">
    <property type="taxonomic scope" value="Bacteria"/>
</dbReference>
<dbReference type="EMBL" id="CP002000">
    <property type="protein sequence ID" value="ADJ43504.1"/>
    <property type="molecule type" value="Genomic_DNA"/>
</dbReference>
<dbReference type="AlphaFoldDB" id="A0A0H3CZY9"/>
<organism evidence="6 7">
    <name type="scientific">Amycolatopsis mediterranei (strain U-32)</name>
    <dbReference type="NCBI Taxonomy" id="749927"/>
    <lineage>
        <taxon>Bacteria</taxon>
        <taxon>Bacillati</taxon>
        <taxon>Actinomycetota</taxon>
        <taxon>Actinomycetes</taxon>
        <taxon>Pseudonocardiales</taxon>
        <taxon>Pseudonocardiaceae</taxon>
        <taxon>Amycolatopsis</taxon>
    </lineage>
</organism>
<dbReference type="Pfam" id="PF00440">
    <property type="entry name" value="TetR_N"/>
    <property type="match status" value="1"/>
</dbReference>
<dbReference type="InterPro" id="IPR009057">
    <property type="entry name" value="Homeodomain-like_sf"/>
</dbReference>
<dbReference type="PANTHER" id="PTHR30055:SF234">
    <property type="entry name" value="HTH-TYPE TRANSCRIPTIONAL REGULATOR BETI"/>
    <property type="match status" value="1"/>
</dbReference>
<dbReference type="PROSITE" id="PS50977">
    <property type="entry name" value="HTH_TETR_2"/>
    <property type="match status" value="1"/>
</dbReference>
<feature type="domain" description="HTH tetR-type" evidence="5">
    <location>
        <begin position="12"/>
        <end position="71"/>
    </location>
</feature>
<evidence type="ECO:0000259" key="5">
    <source>
        <dbReference type="PROSITE" id="PS50977"/>
    </source>
</evidence>
<keyword evidence="1" id="KW-0805">Transcription regulation</keyword>
<proteinExistence type="predicted"/>
<dbReference type="HOGENOM" id="CLU_069356_17_1_11"/>
<name>A0A0H3CZY9_AMYMU</name>
<sequence>MTDVKPMRADARRNYERLLEEARRAFAEHGVEASLEEIARRAGVGIGTLYRHFPTREALLETLLRARFDAQAERARELLTHPEPLNALQTWLAGLGDATGTFRGLVELTADALNDESSRLYESCHAMREVGSQLVERAKRAGELREDVTAQELLLLLHAASWAGGHLPGEGGMQRLLALVFEGLRAS</sequence>
<dbReference type="Pfam" id="PF21597">
    <property type="entry name" value="TetR_C_43"/>
    <property type="match status" value="1"/>
</dbReference>
<dbReference type="SUPFAM" id="SSF46689">
    <property type="entry name" value="Homeodomain-like"/>
    <property type="match status" value="1"/>
</dbReference>
<accession>A0A0H3CZY9</accession>
<feature type="DNA-binding region" description="H-T-H motif" evidence="4">
    <location>
        <begin position="34"/>
        <end position="53"/>
    </location>
</feature>
<dbReference type="KEGG" id="amd:AMED_1693"/>
<dbReference type="InterPro" id="IPR036271">
    <property type="entry name" value="Tet_transcr_reg_TetR-rel_C_sf"/>
</dbReference>
<gene>
    <name evidence="6" type="ordered locus">AMED_1693</name>
</gene>
<evidence type="ECO:0000313" key="7">
    <source>
        <dbReference type="Proteomes" id="UP000000328"/>
    </source>
</evidence>
<dbReference type="PRINTS" id="PR00455">
    <property type="entry name" value="HTHTETR"/>
</dbReference>
<dbReference type="GO" id="GO:0000976">
    <property type="term" value="F:transcription cis-regulatory region binding"/>
    <property type="evidence" value="ECO:0007669"/>
    <property type="project" value="TreeGrafter"/>
</dbReference>
<keyword evidence="2 4" id="KW-0238">DNA-binding</keyword>
<dbReference type="GeneID" id="92869482"/>
<dbReference type="SUPFAM" id="SSF48498">
    <property type="entry name" value="Tetracyclin repressor-like, C-terminal domain"/>
    <property type="match status" value="1"/>
</dbReference>
<dbReference type="PANTHER" id="PTHR30055">
    <property type="entry name" value="HTH-TYPE TRANSCRIPTIONAL REGULATOR RUTR"/>
    <property type="match status" value="1"/>
</dbReference>
<evidence type="ECO:0000256" key="3">
    <source>
        <dbReference type="ARBA" id="ARBA00023163"/>
    </source>
</evidence>
<evidence type="ECO:0000313" key="6">
    <source>
        <dbReference type="EMBL" id="ADJ43504.1"/>
    </source>
</evidence>
<evidence type="ECO:0000256" key="2">
    <source>
        <dbReference type="ARBA" id="ARBA00023125"/>
    </source>
</evidence>
<dbReference type="PATRIC" id="fig|749927.5.peg.1742"/>
<dbReference type="InterPro" id="IPR050109">
    <property type="entry name" value="HTH-type_TetR-like_transc_reg"/>
</dbReference>
<evidence type="ECO:0000256" key="1">
    <source>
        <dbReference type="ARBA" id="ARBA00023015"/>
    </source>
</evidence>
<protein>
    <submittedName>
        <fullName evidence="6">TetR family transcriptional regulator</fullName>
    </submittedName>
</protein>
<dbReference type="InterPro" id="IPR049445">
    <property type="entry name" value="TetR_SbtR-like_C"/>
</dbReference>
<dbReference type="InterPro" id="IPR001647">
    <property type="entry name" value="HTH_TetR"/>
</dbReference>
<dbReference type="RefSeq" id="WP_013223589.1">
    <property type="nucleotide sequence ID" value="NC_014318.1"/>
</dbReference>